<dbReference type="Proteomes" id="UP000295620">
    <property type="component" value="Unassembled WGS sequence"/>
</dbReference>
<evidence type="ECO:0000256" key="2">
    <source>
        <dbReference type="SAM" id="Phobius"/>
    </source>
</evidence>
<evidence type="ECO:0000256" key="3">
    <source>
        <dbReference type="SAM" id="SignalP"/>
    </source>
</evidence>
<gene>
    <name evidence="5" type="ORF">ATK78_4280</name>
</gene>
<comment type="caution">
    <text evidence="5">The sequence shown here is derived from an EMBL/GenBank/DDBJ whole genome shotgun (WGS) entry which is preliminary data.</text>
</comment>
<feature type="chain" id="PRO_5020723901" evidence="3">
    <location>
        <begin position="24"/>
        <end position="909"/>
    </location>
</feature>
<dbReference type="RefSeq" id="WP_133578072.1">
    <property type="nucleotide sequence ID" value="NZ_SNYC01000008.1"/>
</dbReference>
<keyword evidence="1" id="KW-0175">Coiled coil</keyword>
<evidence type="ECO:0000313" key="6">
    <source>
        <dbReference type="Proteomes" id="UP000295620"/>
    </source>
</evidence>
<feature type="domain" description="Histidine kinase" evidence="4">
    <location>
        <begin position="811"/>
        <end position="909"/>
    </location>
</feature>
<dbReference type="GO" id="GO:0000155">
    <property type="term" value="F:phosphorelay sensor kinase activity"/>
    <property type="evidence" value="ECO:0007669"/>
    <property type="project" value="InterPro"/>
</dbReference>
<keyword evidence="3" id="KW-0732">Signal</keyword>
<keyword evidence="5" id="KW-0418">Kinase</keyword>
<evidence type="ECO:0000313" key="5">
    <source>
        <dbReference type="EMBL" id="TDQ06621.1"/>
    </source>
</evidence>
<feature type="signal peptide" evidence="3">
    <location>
        <begin position="1"/>
        <end position="23"/>
    </location>
</feature>
<dbReference type="InterPro" id="IPR050640">
    <property type="entry name" value="Bact_2-comp_sensor_kinase"/>
</dbReference>
<dbReference type="GO" id="GO:0016020">
    <property type="term" value="C:membrane"/>
    <property type="evidence" value="ECO:0007669"/>
    <property type="project" value="InterPro"/>
</dbReference>
<evidence type="ECO:0000259" key="4">
    <source>
        <dbReference type="PROSITE" id="PS50109"/>
    </source>
</evidence>
<organism evidence="5 6">
    <name type="scientific">Pedobacter metabolipauper</name>
    <dbReference type="NCBI Taxonomy" id="425513"/>
    <lineage>
        <taxon>Bacteria</taxon>
        <taxon>Pseudomonadati</taxon>
        <taxon>Bacteroidota</taxon>
        <taxon>Sphingobacteriia</taxon>
        <taxon>Sphingobacteriales</taxon>
        <taxon>Sphingobacteriaceae</taxon>
        <taxon>Pedobacter</taxon>
    </lineage>
</organism>
<keyword evidence="5" id="KW-0808">Transferase</keyword>
<protein>
    <submittedName>
        <fullName evidence="5">Histidine kinase</fullName>
    </submittedName>
</protein>
<keyword evidence="2" id="KW-1133">Transmembrane helix</keyword>
<keyword evidence="6" id="KW-1185">Reference proteome</keyword>
<dbReference type="SUPFAM" id="SSF55874">
    <property type="entry name" value="ATPase domain of HSP90 chaperone/DNA topoisomerase II/histidine kinase"/>
    <property type="match status" value="1"/>
</dbReference>
<dbReference type="AlphaFoldDB" id="A0A4R6SS68"/>
<feature type="coiled-coil region" evidence="1">
    <location>
        <begin position="695"/>
        <end position="722"/>
    </location>
</feature>
<feature type="transmembrane region" description="Helical" evidence="2">
    <location>
        <begin position="673"/>
        <end position="692"/>
    </location>
</feature>
<dbReference type="Pfam" id="PF06580">
    <property type="entry name" value="His_kinase"/>
    <property type="match status" value="1"/>
</dbReference>
<dbReference type="InterPro" id="IPR036890">
    <property type="entry name" value="HATPase_C_sf"/>
</dbReference>
<name>A0A4R6SS68_9SPHI</name>
<reference evidence="5 6" key="1">
    <citation type="submission" date="2019-03" db="EMBL/GenBank/DDBJ databases">
        <title>Genomic Encyclopedia of Archaeal and Bacterial Type Strains, Phase II (KMG-II): from individual species to whole genera.</title>
        <authorList>
            <person name="Goeker M."/>
        </authorList>
    </citation>
    <scope>NUCLEOTIDE SEQUENCE [LARGE SCALE GENOMIC DNA]</scope>
    <source>
        <strain evidence="5 6">DSM 19035</strain>
    </source>
</reference>
<proteinExistence type="predicted"/>
<dbReference type="OrthoDB" id="9809670at2"/>
<sequence>MKQKKLFHLLALLLLCFPQMLFAQKSDAFSKMRPGDWFEVLVSDADRDPNDESYRFNIRYTLKEVDAAGNKTYMLSFERIRIIISATSKSPLGYDSYYPPYQQGIQQKPLRPGFTLDVDKTGKVLSAMPEYDFPLVNLYQIGPVKTDMIRSVQLKPVYEESAILISQFILTAIAHNEKDWYSGQIYKDTGLRFVLADAAFPMASNVLIEGNIKNIDVQMMQPLTLNLQGVKREFHIAKDGSFRMTAFVTEGTDASLNYSSLSKRLSIPLILSPGDTLRIHADAGRLIESLQFSGRPAKMAEFGLELAKFAQTKKSAEIPYGATSFSAKNLMEDQIADESTFRRLVEKYNQQLSDDVLIYHHLKFAFESAKERLDFLSKTNYKSSPQSQRFGNFPKDFFKGIDTLPVLMNNYNTAAWNTSFLYSFQFYMTSKDNQFNGGSQGFFLGSYVSSLNHLRRFPLYFALTGAFENEFMVNSWKTAQTLKPYYDDFINNCGDTALTNLVQQKWQALAAWAPGNPMPLKNIKLSDGSLLDLNQFKGKVLSITFNFHNPEQMGRLLNRIKNQDPKKVHFLIVQLKLKGAGYPASSITEELKKLPQVSYVEVTNLDKDLEKVILADAFDIKTFVLDADQRIIQDNINESPNTFSQDKVFEEVIQKALAPKTMSKEDKAELIKITGWSIGSILFASLIFLWIYKARISAIRRKESLVRQIKELEIKAIRSQMNPHFMFNALNSIQSLINNKQYKEANIYLEKFSLLMRRVLNNSEKTFVSLSDEIEAVSLYAELEKLRFDFIFSITIDKEINTDLTEIPGMIIQPLVENAIIHGIAQKGSKGILEILITKEPGYLSIQVIDNGKGLIAKAAEKQDGFGLKLVRERLNLLNAQGAEGALKINSNSGDAAAGVTATLTIPID</sequence>
<keyword evidence="2" id="KW-0812">Transmembrane</keyword>
<dbReference type="PANTHER" id="PTHR34220">
    <property type="entry name" value="SENSOR HISTIDINE KINASE YPDA"/>
    <property type="match status" value="1"/>
</dbReference>
<keyword evidence="2" id="KW-0472">Membrane</keyword>
<dbReference type="EMBL" id="SNYC01000008">
    <property type="protein sequence ID" value="TDQ06621.1"/>
    <property type="molecule type" value="Genomic_DNA"/>
</dbReference>
<dbReference type="InterPro" id="IPR010559">
    <property type="entry name" value="Sig_transdc_His_kin_internal"/>
</dbReference>
<dbReference type="InterPro" id="IPR005467">
    <property type="entry name" value="His_kinase_dom"/>
</dbReference>
<accession>A0A4R6SS68</accession>
<dbReference type="PROSITE" id="PS50109">
    <property type="entry name" value="HIS_KIN"/>
    <property type="match status" value="1"/>
</dbReference>
<evidence type="ECO:0000256" key="1">
    <source>
        <dbReference type="SAM" id="Coils"/>
    </source>
</evidence>
<dbReference type="PANTHER" id="PTHR34220:SF7">
    <property type="entry name" value="SENSOR HISTIDINE KINASE YPDA"/>
    <property type="match status" value="1"/>
</dbReference>
<dbReference type="Gene3D" id="3.30.565.10">
    <property type="entry name" value="Histidine kinase-like ATPase, C-terminal domain"/>
    <property type="match status" value="1"/>
</dbReference>